<protein>
    <submittedName>
        <fullName evidence="2">H-type lectin domain-containing protein</fullName>
    </submittedName>
</protein>
<dbReference type="GO" id="GO:0070492">
    <property type="term" value="F:oligosaccharide binding"/>
    <property type="evidence" value="ECO:0007669"/>
    <property type="project" value="TreeGrafter"/>
</dbReference>
<dbReference type="EMBL" id="JAMYXC010000301">
    <property type="protein sequence ID" value="MCP1170459.1"/>
    <property type="molecule type" value="Genomic_DNA"/>
</dbReference>
<dbReference type="SUPFAM" id="SSF141086">
    <property type="entry name" value="Agglutinin HPA-like"/>
    <property type="match status" value="1"/>
</dbReference>
<dbReference type="Gene3D" id="2.60.40.2080">
    <property type="match status" value="1"/>
</dbReference>
<organism evidence="2 3">
    <name type="scientific">Limimaricola litoreus</name>
    <dbReference type="NCBI Taxonomy" id="2955316"/>
    <lineage>
        <taxon>Bacteria</taxon>
        <taxon>Pseudomonadati</taxon>
        <taxon>Pseudomonadota</taxon>
        <taxon>Alphaproteobacteria</taxon>
        <taxon>Rhodobacterales</taxon>
        <taxon>Paracoccaceae</taxon>
        <taxon>Limimaricola</taxon>
    </lineage>
</organism>
<dbReference type="GO" id="GO:0009986">
    <property type="term" value="C:cell surface"/>
    <property type="evidence" value="ECO:0007669"/>
    <property type="project" value="TreeGrafter"/>
</dbReference>
<dbReference type="Pfam" id="PF09458">
    <property type="entry name" value="H_lectin"/>
    <property type="match status" value="1"/>
</dbReference>
<dbReference type="GO" id="GO:0098636">
    <property type="term" value="C:protein complex involved in cell adhesion"/>
    <property type="evidence" value="ECO:0007669"/>
    <property type="project" value="TreeGrafter"/>
</dbReference>
<keyword evidence="3" id="KW-1185">Reference proteome</keyword>
<dbReference type="InterPro" id="IPR019019">
    <property type="entry name" value="H-type_lectin_domain"/>
</dbReference>
<gene>
    <name evidence="2" type="ORF">NHG85_18300</name>
</gene>
<evidence type="ECO:0000259" key="1">
    <source>
        <dbReference type="Pfam" id="PF09458"/>
    </source>
</evidence>
<dbReference type="AlphaFoldDB" id="A0A9X2JQZ6"/>
<comment type="caution">
    <text evidence="2">The sequence shown here is derived from an EMBL/GenBank/DDBJ whole genome shotgun (WGS) entry which is preliminary data.</text>
</comment>
<dbReference type="InterPro" id="IPR052487">
    <property type="entry name" value="Galactose-binding_lectin"/>
</dbReference>
<proteinExistence type="predicted"/>
<accession>A0A9X2JQZ6</accession>
<dbReference type="GO" id="GO:0045335">
    <property type="term" value="C:phagocytic vesicle"/>
    <property type="evidence" value="ECO:0007669"/>
    <property type="project" value="TreeGrafter"/>
</dbReference>
<evidence type="ECO:0000313" key="3">
    <source>
        <dbReference type="Proteomes" id="UP001139477"/>
    </source>
</evidence>
<reference evidence="2" key="1">
    <citation type="submission" date="2022-06" db="EMBL/GenBank/DDBJ databases">
        <title>Limimaricola sediminis sp. nov., isolated from an intertidal sediment.</title>
        <authorList>
            <person name="Shao X."/>
        </authorList>
    </citation>
    <scope>NUCLEOTIDE SEQUENCE</scope>
    <source>
        <strain evidence="2">ASW11-118</strain>
    </source>
</reference>
<dbReference type="RefSeq" id="WP_253335139.1">
    <property type="nucleotide sequence ID" value="NZ_JAMYXC010000301.1"/>
</dbReference>
<sequence length="116" mass="13044">MVQYLQGRFGIDQGEVMPFSDFENDGPMWAGTGTREVRSPIAFSVPFSMPPLVHLGVTMWDISETAAMRLDLASEEIGATGFTLRVRTWSDSRIARLRVAWIAFGACRDDELWEVD</sequence>
<dbReference type="PANTHER" id="PTHR46938">
    <property type="entry name" value="DISCOIDIN-1 SUBUNIT A-RELATED-RELATED"/>
    <property type="match status" value="1"/>
</dbReference>
<name>A0A9X2JQZ6_9RHOB</name>
<dbReference type="GO" id="GO:0098609">
    <property type="term" value="P:cell-cell adhesion"/>
    <property type="evidence" value="ECO:0007669"/>
    <property type="project" value="TreeGrafter"/>
</dbReference>
<dbReference type="Proteomes" id="UP001139477">
    <property type="component" value="Unassembled WGS sequence"/>
</dbReference>
<dbReference type="InterPro" id="IPR037221">
    <property type="entry name" value="H-type_lectin_dom_sf"/>
</dbReference>
<evidence type="ECO:0000313" key="2">
    <source>
        <dbReference type="EMBL" id="MCP1170459.1"/>
    </source>
</evidence>
<feature type="domain" description="H-type lectin" evidence="1">
    <location>
        <begin position="40"/>
        <end position="104"/>
    </location>
</feature>
<dbReference type="GO" id="GO:0030247">
    <property type="term" value="F:polysaccharide binding"/>
    <property type="evidence" value="ECO:0007669"/>
    <property type="project" value="TreeGrafter"/>
</dbReference>
<dbReference type="GO" id="GO:0046871">
    <property type="term" value="F:N-acetylgalactosamine binding"/>
    <property type="evidence" value="ECO:0007669"/>
    <property type="project" value="TreeGrafter"/>
</dbReference>